<sequence length="238" mass="24749">MSIAEPDRPDDGGDDIFAAEFVLGVLPVPQQAAAARLAETDPAFARLVIAWEDRLFPLADGYDPAALPPAVKAALDRRLFGAPVQAARPRWWQSLGLWRATTGLATAALLVVLALPYAAPPPPAADLPRLMASLAADASDVRYMALFEPERNRVGLARVSGTPGAGQDFELWLIRGSDAPVSLGVLPSEAQAYLSVTAETRALIEAGALLAISLEPTGGSPTGQPTGAVVAAGDLRGI</sequence>
<dbReference type="PANTHER" id="PTHR37461:SF1">
    <property type="entry name" value="ANTI-SIGMA-K FACTOR RSKA"/>
    <property type="match status" value="1"/>
</dbReference>
<dbReference type="GO" id="GO:0005886">
    <property type="term" value="C:plasma membrane"/>
    <property type="evidence" value="ECO:0007669"/>
    <property type="project" value="InterPro"/>
</dbReference>
<protein>
    <submittedName>
        <fullName evidence="2">Anti-sigma-K factor RskA</fullName>
    </submittedName>
</protein>
<dbReference type="STRING" id="1086013.SAMN05421774_101852"/>
<gene>
    <name evidence="2" type="ORF">SAMN05421774_101852</name>
</gene>
<dbReference type="GO" id="GO:0006417">
    <property type="term" value="P:regulation of translation"/>
    <property type="evidence" value="ECO:0007669"/>
    <property type="project" value="TreeGrafter"/>
</dbReference>
<evidence type="ECO:0000313" key="3">
    <source>
        <dbReference type="Proteomes" id="UP000186141"/>
    </source>
</evidence>
<name>A0A1N7L234_9RHOB</name>
<dbReference type="Proteomes" id="UP000186141">
    <property type="component" value="Unassembled WGS sequence"/>
</dbReference>
<proteinExistence type="predicted"/>
<organism evidence="2 3">
    <name type="scientific">Gemmobacter megaterium</name>
    <dbReference type="NCBI Taxonomy" id="1086013"/>
    <lineage>
        <taxon>Bacteria</taxon>
        <taxon>Pseudomonadati</taxon>
        <taxon>Pseudomonadota</taxon>
        <taxon>Alphaproteobacteria</taxon>
        <taxon>Rhodobacterales</taxon>
        <taxon>Paracoccaceae</taxon>
        <taxon>Gemmobacter</taxon>
    </lineage>
</organism>
<dbReference type="EMBL" id="FTOT01000001">
    <property type="protein sequence ID" value="SIS67922.1"/>
    <property type="molecule type" value="Genomic_DNA"/>
</dbReference>
<accession>A0A1N7L234</accession>
<dbReference type="GO" id="GO:0016989">
    <property type="term" value="F:sigma factor antagonist activity"/>
    <property type="evidence" value="ECO:0007669"/>
    <property type="project" value="TreeGrafter"/>
</dbReference>
<dbReference type="InterPro" id="IPR018764">
    <property type="entry name" value="RskA_C"/>
</dbReference>
<keyword evidence="3" id="KW-1185">Reference proteome</keyword>
<evidence type="ECO:0000259" key="1">
    <source>
        <dbReference type="Pfam" id="PF10099"/>
    </source>
</evidence>
<evidence type="ECO:0000313" key="2">
    <source>
        <dbReference type="EMBL" id="SIS67922.1"/>
    </source>
</evidence>
<dbReference type="RefSeq" id="WP_188475520.1">
    <property type="nucleotide sequence ID" value="NZ_BMEH01000001.1"/>
</dbReference>
<dbReference type="InterPro" id="IPR051474">
    <property type="entry name" value="Anti-sigma-K/W_factor"/>
</dbReference>
<feature type="domain" description="Anti-sigma K factor RskA C-terminal" evidence="1">
    <location>
        <begin position="104"/>
        <end position="229"/>
    </location>
</feature>
<dbReference type="Pfam" id="PF10099">
    <property type="entry name" value="RskA_C"/>
    <property type="match status" value="1"/>
</dbReference>
<dbReference type="AlphaFoldDB" id="A0A1N7L234"/>
<dbReference type="PANTHER" id="PTHR37461">
    <property type="entry name" value="ANTI-SIGMA-K FACTOR RSKA"/>
    <property type="match status" value="1"/>
</dbReference>
<reference evidence="2 3" key="1">
    <citation type="submission" date="2017-01" db="EMBL/GenBank/DDBJ databases">
        <authorList>
            <person name="Mah S.A."/>
            <person name="Swanson W.J."/>
            <person name="Moy G.W."/>
            <person name="Vacquier V.D."/>
        </authorList>
    </citation>
    <scope>NUCLEOTIDE SEQUENCE [LARGE SCALE GENOMIC DNA]</scope>
    <source>
        <strain evidence="2 3">DSM 26375</strain>
    </source>
</reference>